<dbReference type="InterPro" id="IPR038606">
    <property type="entry name" value="To_sf"/>
</dbReference>
<dbReference type="FunFam" id="3.15.10.30:FF:000001">
    <property type="entry name" value="Takeout-like protein 1"/>
    <property type="match status" value="1"/>
</dbReference>
<comment type="caution">
    <text evidence="5">The sequence shown here is derived from an EMBL/GenBank/DDBJ whole genome shotgun (WGS) entry which is preliminary data.</text>
</comment>
<gene>
    <name evidence="5" type="ORF">O3M35_009945</name>
</gene>
<dbReference type="AlphaFoldDB" id="A0AAW1D0C4"/>
<dbReference type="InterPro" id="IPR010562">
    <property type="entry name" value="Haemolymph_juvenile_hormone-bd"/>
</dbReference>
<comment type="similarity">
    <text evidence="3">Belongs to the TO family.</text>
</comment>
<dbReference type="PANTHER" id="PTHR11008">
    <property type="entry name" value="PROTEIN TAKEOUT-LIKE PROTEIN"/>
    <property type="match status" value="1"/>
</dbReference>
<dbReference type="GO" id="GO:0007623">
    <property type="term" value="P:circadian rhythm"/>
    <property type="evidence" value="ECO:0007669"/>
    <property type="project" value="UniProtKB-ARBA"/>
</dbReference>
<dbReference type="GO" id="GO:0005615">
    <property type="term" value="C:extracellular space"/>
    <property type="evidence" value="ECO:0007669"/>
    <property type="project" value="TreeGrafter"/>
</dbReference>
<dbReference type="Pfam" id="PF06585">
    <property type="entry name" value="JHBP"/>
    <property type="match status" value="1"/>
</dbReference>
<keyword evidence="2" id="KW-0090">Biological rhythms</keyword>
<organism evidence="5 6">
    <name type="scientific">Rhynocoris fuscipes</name>
    <dbReference type="NCBI Taxonomy" id="488301"/>
    <lineage>
        <taxon>Eukaryota</taxon>
        <taxon>Metazoa</taxon>
        <taxon>Ecdysozoa</taxon>
        <taxon>Arthropoda</taxon>
        <taxon>Hexapoda</taxon>
        <taxon>Insecta</taxon>
        <taxon>Pterygota</taxon>
        <taxon>Neoptera</taxon>
        <taxon>Paraneoptera</taxon>
        <taxon>Hemiptera</taxon>
        <taxon>Heteroptera</taxon>
        <taxon>Panheteroptera</taxon>
        <taxon>Cimicomorpha</taxon>
        <taxon>Reduviidae</taxon>
        <taxon>Harpactorinae</taxon>
        <taxon>Harpactorini</taxon>
        <taxon>Rhynocoris</taxon>
    </lineage>
</organism>
<keyword evidence="6" id="KW-1185">Reference proteome</keyword>
<evidence type="ECO:0000256" key="3">
    <source>
        <dbReference type="ARBA" id="ARBA00060902"/>
    </source>
</evidence>
<dbReference type="PANTHER" id="PTHR11008:SF41">
    <property type="entry name" value="RE70318P"/>
    <property type="match status" value="1"/>
</dbReference>
<name>A0AAW1D0C4_9HEMI</name>
<dbReference type="SMART" id="SM00700">
    <property type="entry name" value="JHBP"/>
    <property type="match status" value="1"/>
</dbReference>
<feature type="chain" id="PRO_5043519677" description="Protein takeout" evidence="4">
    <location>
        <begin position="23"/>
        <end position="250"/>
    </location>
</feature>
<evidence type="ECO:0000256" key="2">
    <source>
        <dbReference type="ARBA" id="ARBA00023108"/>
    </source>
</evidence>
<evidence type="ECO:0000313" key="5">
    <source>
        <dbReference type="EMBL" id="KAK9503384.1"/>
    </source>
</evidence>
<feature type="signal peptide" evidence="4">
    <location>
        <begin position="1"/>
        <end position="22"/>
    </location>
</feature>
<proteinExistence type="inferred from homology"/>
<protein>
    <recommendedName>
        <fullName evidence="7">Protein takeout</fullName>
    </recommendedName>
</protein>
<accession>A0AAW1D0C4</accession>
<sequence>MIKYYRYLGLLLVCFFTQQTIAAKLPKTWKTCKKNDPNILTCLKGAIEDALHDLANGNPSLGVLPLDPLHFEKIAINQGTGPVSIKLELKNLNVQGVKTIKINSISKFDWKDAALDVSVPAKLIFDGEYTIDGKVMVLPVKGTGHCHITADNFKAQVTAKIKTIEKNGKQYYEISMLDLDFQTDKVQFQFDNLFNGDKTLGNQVNVFINENWKDVINELKPAIIQAFTTAFKSMGNNLFSRVPANEITPP</sequence>
<dbReference type="Gene3D" id="3.15.10.30">
    <property type="entry name" value="Haemolymph juvenile hormone binding protein"/>
    <property type="match status" value="1"/>
</dbReference>
<dbReference type="EMBL" id="JAPXFL010000007">
    <property type="protein sequence ID" value="KAK9503384.1"/>
    <property type="molecule type" value="Genomic_DNA"/>
</dbReference>
<evidence type="ECO:0000256" key="1">
    <source>
        <dbReference type="ARBA" id="ARBA00022729"/>
    </source>
</evidence>
<evidence type="ECO:0008006" key="7">
    <source>
        <dbReference type="Google" id="ProtNLM"/>
    </source>
</evidence>
<keyword evidence="1 4" id="KW-0732">Signal</keyword>
<evidence type="ECO:0000313" key="6">
    <source>
        <dbReference type="Proteomes" id="UP001461498"/>
    </source>
</evidence>
<reference evidence="5 6" key="1">
    <citation type="submission" date="2022-12" db="EMBL/GenBank/DDBJ databases">
        <title>Chromosome-level genome assembly of true bugs.</title>
        <authorList>
            <person name="Ma L."/>
            <person name="Li H."/>
        </authorList>
    </citation>
    <scope>NUCLEOTIDE SEQUENCE [LARGE SCALE GENOMIC DNA]</scope>
    <source>
        <strain evidence="5">Lab_2022b</strain>
    </source>
</reference>
<evidence type="ECO:0000256" key="4">
    <source>
        <dbReference type="SAM" id="SignalP"/>
    </source>
</evidence>
<dbReference type="Proteomes" id="UP001461498">
    <property type="component" value="Unassembled WGS sequence"/>
</dbReference>